<dbReference type="InterPro" id="IPR053168">
    <property type="entry name" value="Glutamic_endopeptidase"/>
</dbReference>
<dbReference type="Proteomes" id="UP001234989">
    <property type="component" value="Chromosome 9"/>
</dbReference>
<gene>
    <name evidence="2" type="ORF">MTR67_039315</name>
</gene>
<dbReference type="PANTHER" id="PTHR31589:SF207">
    <property type="entry name" value="NEPROSIN DOMAIN-CONTAINING PROTEIN"/>
    <property type="match status" value="1"/>
</dbReference>
<feature type="domain" description="Neprosin PEP catalytic" evidence="1">
    <location>
        <begin position="62"/>
        <end position="100"/>
    </location>
</feature>
<reference evidence="2" key="1">
    <citation type="submission" date="2023-08" db="EMBL/GenBank/DDBJ databases">
        <title>A de novo genome assembly of Solanum verrucosum Schlechtendal, a Mexican diploid species geographically isolated from the other diploid A-genome species in potato relatives.</title>
        <authorList>
            <person name="Hosaka K."/>
        </authorList>
    </citation>
    <scope>NUCLEOTIDE SEQUENCE</scope>
    <source>
        <tissue evidence="2">Young leaves</tissue>
    </source>
</reference>
<accession>A0AAF0UHN7</accession>
<evidence type="ECO:0000313" key="3">
    <source>
        <dbReference type="Proteomes" id="UP001234989"/>
    </source>
</evidence>
<organism evidence="2 3">
    <name type="scientific">Solanum verrucosum</name>
    <dbReference type="NCBI Taxonomy" id="315347"/>
    <lineage>
        <taxon>Eukaryota</taxon>
        <taxon>Viridiplantae</taxon>
        <taxon>Streptophyta</taxon>
        <taxon>Embryophyta</taxon>
        <taxon>Tracheophyta</taxon>
        <taxon>Spermatophyta</taxon>
        <taxon>Magnoliopsida</taxon>
        <taxon>eudicotyledons</taxon>
        <taxon>Gunneridae</taxon>
        <taxon>Pentapetalae</taxon>
        <taxon>asterids</taxon>
        <taxon>lamiids</taxon>
        <taxon>Solanales</taxon>
        <taxon>Solanaceae</taxon>
        <taxon>Solanoideae</taxon>
        <taxon>Solaneae</taxon>
        <taxon>Solanum</taxon>
    </lineage>
</organism>
<protein>
    <recommendedName>
        <fullName evidence="1">Neprosin PEP catalytic domain-containing protein</fullName>
    </recommendedName>
</protein>
<name>A0AAF0UHN7_SOLVR</name>
<feature type="domain" description="Neprosin PEP catalytic" evidence="1">
    <location>
        <begin position="106"/>
        <end position="164"/>
    </location>
</feature>
<keyword evidence="3" id="KW-1185">Reference proteome</keyword>
<dbReference type="Pfam" id="PF03080">
    <property type="entry name" value="Neprosin"/>
    <property type="match status" value="2"/>
</dbReference>
<sequence>MPPPEDFKSEPQMDDTWVNPGPDGMYERAIVHTQDHPKNLFSGAGMIATVWNVDVQCQQNGTCKMKIQRGSDKLQVGWRVDPTLNGDNDPRLFIHYQVRKEICNASTHCVKVEWGGVTYTLPGASFVPMGTGFWPHMPHPTLDAYCRRLVVLDDEGNVTNANDTPKNLDNEFL</sequence>
<dbReference type="PANTHER" id="PTHR31589">
    <property type="entry name" value="PROTEIN, PUTATIVE (DUF239)-RELATED-RELATED"/>
    <property type="match status" value="1"/>
</dbReference>
<dbReference type="AlphaFoldDB" id="A0AAF0UHN7"/>
<proteinExistence type="predicted"/>
<evidence type="ECO:0000313" key="2">
    <source>
        <dbReference type="EMBL" id="WMV45930.1"/>
    </source>
</evidence>
<evidence type="ECO:0000259" key="1">
    <source>
        <dbReference type="Pfam" id="PF03080"/>
    </source>
</evidence>
<dbReference type="EMBL" id="CP133620">
    <property type="protein sequence ID" value="WMV45930.1"/>
    <property type="molecule type" value="Genomic_DNA"/>
</dbReference>
<dbReference type="InterPro" id="IPR004314">
    <property type="entry name" value="Neprosin"/>
</dbReference>